<feature type="region of interest" description="Disordered" evidence="4">
    <location>
        <begin position="341"/>
        <end position="364"/>
    </location>
</feature>
<keyword evidence="1" id="KW-0547">Nucleotide-binding</keyword>
<dbReference type="PROSITE" id="PS51419">
    <property type="entry name" value="RAB"/>
    <property type="match status" value="1"/>
</dbReference>
<evidence type="ECO:0000256" key="1">
    <source>
        <dbReference type="ARBA" id="ARBA00022741"/>
    </source>
</evidence>
<dbReference type="GO" id="GO:0005525">
    <property type="term" value="F:GTP binding"/>
    <property type="evidence" value="ECO:0007669"/>
    <property type="project" value="UniProtKB-KW"/>
</dbReference>
<dbReference type="AlphaFoldDB" id="A0A7S3EYH3"/>
<dbReference type="CDD" id="cd00154">
    <property type="entry name" value="Rab"/>
    <property type="match status" value="1"/>
</dbReference>
<dbReference type="SMART" id="SM00173">
    <property type="entry name" value="RAS"/>
    <property type="match status" value="1"/>
</dbReference>
<keyword evidence="2" id="KW-0342">GTP-binding</keyword>
<dbReference type="SMART" id="SM00176">
    <property type="entry name" value="RAN"/>
    <property type="match status" value="1"/>
</dbReference>
<dbReference type="SUPFAM" id="SSF50729">
    <property type="entry name" value="PH domain-like"/>
    <property type="match status" value="2"/>
</dbReference>
<feature type="region of interest" description="Disordered" evidence="4">
    <location>
        <begin position="1"/>
        <end position="68"/>
    </location>
</feature>
<proteinExistence type="predicted"/>
<dbReference type="SMART" id="SM00233">
    <property type="entry name" value="PH"/>
    <property type="match status" value="2"/>
</dbReference>
<dbReference type="PANTHER" id="PTHR47977">
    <property type="entry name" value="RAS-RELATED PROTEIN RAB"/>
    <property type="match status" value="1"/>
</dbReference>
<dbReference type="SUPFAM" id="SSF52540">
    <property type="entry name" value="P-loop containing nucleoside triphosphate hydrolases"/>
    <property type="match status" value="1"/>
</dbReference>
<dbReference type="NCBIfam" id="TIGR00231">
    <property type="entry name" value="small_GTP"/>
    <property type="match status" value="1"/>
</dbReference>
<dbReference type="InterPro" id="IPR001849">
    <property type="entry name" value="PH_domain"/>
</dbReference>
<evidence type="ECO:0000313" key="6">
    <source>
        <dbReference type="EMBL" id="CAE0112140.1"/>
    </source>
</evidence>
<dbReference type="InterPro" id="IPR011993">
    <property type="entry name" value="PH-like_dom_sf"/>
</dbReference>
<feature type="compositionally biased region" description="Low complexity" evidence="4">
    <location>
        <begin position="20"/>
        <end position="37"/>
    </location>
</feature>
<feature type="region of interest" description="Disordered" evidence="4">
    <location>
        <begin position="173"/>
        <end position="245"/>
    </location>
</feature>
<dbReference type="InterPro" id="IPR005225">
    <property type="entry name" value="Small_GTP-bd"/>
</dbReference>
<dbReference type="SMART" id="SM00175">
    <property type="entry name" value="RAB"/>
    <property type="match status" value="1"/>
</dbReference>
<evidence type="ECO:0000256" key="3">
    <source>
        <dbReference type="ARBA" id="ARBA00023288"/>
    </source>
</evidence>
<evidence type="ECO:0000256" key="2">
    <source>
        <dbReference type="ARBA" id="ARBA00023134"/>
    </source>
</evidence>
<evidence type="ECO:0000256" key="4">
    <source>
        <dbReference type="SAM" id="MobiDB-lite"/>
    </source>
</evidence>
<dbReference type="PRINTS" id="PR00449">
    <property type="entry name" value="RASTRNSFRMNG"/>
</dbReference>
<keyword evidence="3" id="KW-0449">Lipoprotein</keyword>
<protein>
    <recommendedName>
        <fullName evidence="5">PH domain-containing protein</fullName>
    </recommendedName>
</protein>
<name>A0A7S3EYH3_9EUKA</name>
<dbReference type="PROSITE" id="PS51420">
    <property type="entry name" value="RHO"/>
    <property type="match status" value="1"/>
</dbReference>
<gene>
    <name evidence="6" type="ORF">HERI1096_LOCUS12800</name>
</gene>
<feature type="compositionally biased region" description="Gly residues" evidence="4">
    <location>
        <begin position="204"/>
        <end position="213"/>
    </location>
</feature>
<dbReference type="FunFam" id="3.40.50.300:FF:001129">
    <property type="entry name" value="ras-related protein Rab-44 isoform X2"/>
    <property type="match status" value="1"/>
</dbReference>
<dbReference type="InterPro" id="IPR027417">
    <property type="entry name" value="P-loop_NTPase"/>
</dbReference>
<dbReference type="InterPro" id="IPR050227">
    <property type="entry name" value="Rab"/>
</dbReference>
<dbReference type="Gene3D" id="2.30.29.30">
    <property type="entry name" value="Pleckstrin-homology domain (PH domain)/Phosphotyrosine-binding domain (PTB)"/>
    <property type="match status" value="2"/>
</dbReference>
<sequence length="577" mass="61253">MEGNIQTPRGMVSQEDGGLPTAPTASSESPRAAAAAPPNVPNVPKTPQLAPPLPQSGYLWKQSGGKLDKGRSVGNVVAKWDKRWFSIDEGSTKLMYHKSPRDKASGKAPAGAVECVGCSVERITEALPHSANDFTFCVTTRERVLTMRAESHQDVQAWIRAVIAGGGWAEAAESWGRTSEADEAPRQSLRPAPDTSGSQAGSQTGVGGGGAGSASGSAKDSSGEMPGMEGYLSKQSGGKTGGNTRGEVLKKWDRRYFVLRAGTTFLRYYKVKEDFSNGREPAGSLDTSGGVVKVEREPGIFAIHIVTPLRTLSLRAESAAILEHWIMALSCGDRAKQVERISYGGDSPRGSPSPKLASSPNPLSKIEAGRPVKVLLVGDAGVGKTCVLQRFAEGTFVSSTRATVGMDLKRTLVDLDGSGERLTLQIWDTAGQEMFRSIIASYYRGAHGVLLMFDVSRAKTFDNLEGWLTEVRSKCTDGVVIILVGNKLDTETREVPYETAATWAKKRGLPYVETSAKRGVMINDAFITLVATIAGRAGELSTLLKRAKVLTASAPPSAQLDITKLPPKPTGGGGCAC</sequence>
<accession>A0A7S3EYH3</accession>
<organism evidence="6">
    <name type="scientific">Haptolina ericina</name>
    <dbReference type="NCBI Taxonomy" id="156174"/>
    <lineage>
        <taxon>Eukaryota</taxon>
        <taxon>Haptista</taxon>
        <taxon>Haptophyta</taxon>
        <taxon>Prymnesiophyceae</taxon>
        <taxon>Prymnesiales</taxon>
        <taxon>Prymnesiaceae</taxon>
        <taxon>Haptolina</taxon>
    </lineage>
</organism>
<feature type="domain" description="PH" evidence="5">
    <location>
        <begin position="52"/>
        <end position="167"/>
    </location>
</feature>
<reference evidence="6" key="1">
    <citation type="submission" date="2021-01" db="EMBL/GenBank/DDBJ databases">
        <authorList>
            <person name="Corre E."/>
            <person name="Pelletier E."/>
            <person name="Niang G."/>
            <person name="Scheremetjew M."/>
            <person name="Finn R."/>
            <person name="Kale V."/>
            <person name="Holt S."/>
            <person name="Cochrane G."/>
            <person name="Meng A."/>
            <person name="Brown T."/>
            <person name="Cohen L."/>
        </authorList>
    </citation>
    <scope>NUCLEOTIDE SEQUENCE</scope>
    <source>
        <strain evidence="6">CCMP281</strain>
    </source>
</reference>
<dbReference type="SMART" id="SM00174">
    <property type="entry name" value="RHO"/>
    <property type="match status" value="1"/>
</dbReference>
<dbReference type="PROSITE" id="PS50003">
    <property type="entry name" value="PH_DOMAIN"/>
    <property type="match status" value="2"/>
</dbReference>
<dbReference type="PROSITE" id="PS51421">
    <property type="entry name" value="RAS"/>
    <property type="match status" value="1"/>
</dbReference>
<dbReference type="Pfam" id="PF00169">
    <property type="entry name" value="PH"/>
    <property type="match status" value="2"/>
</dbReference>
<dbReference type="InterPro" id="IPR001806">
    <property type="entry name" value="Small_GTPase"/>
</dbReference>
<dbReference type="Gene3D" id="3.40.50.300">
    <property type="entry name" value="P-loop containing nucleotide triphosphate hydrolases"/>
    <property type="match status" value="1"/>
</dbReference>
<dbReference type="GO" id="GO:0003924">
    <property type="term" value="F:GTPase activity"/>
    <property type="evidence" value="ECO:0007669"/>
    <property type="project" value="InterPro"/>
</dbReference>
<dbReference type="Pfam" id="PF00071">
    <property type="entry name" value="Ras"/>
    <property type="match status" value="1"/>
</dbReference>
<dbReference type="EMBL" id="HBHX01023058">
    <property type="protein sequence ID" value="CAE0112140.1"/>
    <property type="molecule type" value="Transcribed_RNA"/>
</dbReference>
<evidence type="ECO:0000259" key="5">
    <source>
        <dbReference type="PROSITE" id="PS50003"/>
    </source>
</evidence>
<feature type="domain" description="PH" evidence="5">
    <location>
        <begin position="225"/>
        <end position="334"/>
    </location>
</feature>